<reference evidence="2" key="1">
    <citation type="journal article" date="2019" name="Int. J. Syst. Evol. Microbiol.">
        <title>The Global Catalogue of Microorganisms (GCM) 10K type strain sequencing project: providing services to taxonomists for standard genome sequencing and annotation.</title>
        <authorList>
            <consortium name="The Broad Institute Genomics Platform"/>
            <consortium name="The Broad Institute Genome Sequencing Center for Infectious Disease"/>
            <person name="Wu L."/>
            <person name="Ma J."/>
        </authorList>
    </citation>
    <scope>NUCLEOTIDE SEQUENCE [LARGE SCALE GENOMIC DNA]</scope>
    <source>
        <strain evidence="2">KCTC 52239</strain>
    </source>
</reference>
<proteinExistence type="predicted"/>
<name>A0ABV7IFK9_9RHOB</name>
<protein>
    <recommendedName>
        <fullName evidence="3">Porin</fullName>
    </recommendedName>
</protein>
<accession>A0ABV7IFK9</accession>
<comment type="caution">
    <text evidence="1">The sequence shown here is derived from an EMBL/GenBank/DDBJ whole genome shotgun (WGS) entry which is preliminary data.</text>
</comment>
<keyword evidence="2" id="KW-1185">Reference proteome</keyword>
<dbReference type="EMBL" id="JBHRTE010000007">
    <property type="protein sequence ID" value="MFC3166866.1"/>
    <property type="molecule type" value="Genomic_DNA"/>
</dbReference>
<evidence type="ECO:0000313" key="2">
    <source>
        <dbReference type="Proteomes" id="UP001595557"/>
    </source>
</evidence>
<organism evidence="1 2">
    <name type="scientific">Paracoccus fontiphilus</name>
    <dbReference type="NCBI Taxonomy" id="1815556"/>
    <lineage>
        <taxon>Bacteria</taxon>
        <taxon>Pseudomonadati</taxon>
        <taxon>Pseudomonadota</taxon>
        <taxon>Alphaproteobacteria</taxon>
        <taxon>Rhodobacterales</taxon>
        <taxon>Paracoccaceae</taxon>
        <taxon>Paracoccus</taxon>
    </lineage>
</organism>
<evidence type="ECO:0000313" key="1">
    <source>
        <dbReference type="EMBL" id="MFC3166866.1"/>
    </source>
</evidence>
<dbReference type="RefSeq" id="WP_207468880.1">
    <property type="nucleotide sequence ID" value="NZ_JAFNAW010000024.1"/>
</dbReference>
<gene>
    <name evidence="1" type="ORF">ACFOD7_02240</name>
</gene>
<sequence length="82" mass="9004">MSRHSPARPAAHRWSAIAQINHGVTGLGPDSTTRVVATVNYRMTDRASAPVGYRRLDVDHRSGGTRMDATMCGPLPGLTWWF</sequence>
<evidence type="ECO:0008006" key="3">
    <source>
        <dbReference type="Google" id="ProtNLM"/>
    </source>
</evidence>
<dbReference type="Proteomes" id="UP001595557">
    <property type="component" value="Unassembled WGS sequence"/>
</dbReference>